<proteinExistence type="predicted"/>
<reference evidence="1" key="1">
    <citation type="submission" date="2018-02" db="EMBL/GenBank/DDBJ databases">
        <title>Rhizophora mucronata_Transcriptome.</title>
        <authorList>
            <person name="Meera S.P."/>
            <person name="Sreeshan A."/>
            <person name="Augustine A."/>
        </authorList>
    </citation>
    <scope>NUCLEOTIDE SEQUENCE</scope>
    <source>
        <tissue evidence="1">Leaf</tissue>
    </source>
</reference>
<organism evidence="1">
    <name type="scientific">Rhizophora mucronata</name>
    <name type="common">Asiatic mangrove</name>
    <dbReference type="NCBI Taxonomy" id="61149"/>
    <lineage>
        <taxon>Eukaryota</taxon>
        <taxon>Viridiplantae</taxon>
        <taxon>Streptophyta</taxon>
        <taxon>Embryophyta</taxon>
        <taxon>Tracheophyta</taxon>
        <taxon>Spermatophyta</taxon>
        <taxon>Magnoliopsida</taxon>
        <taxon>eudicotyledons</taxon>
        <taxon>Gunneridae</taxon>
        <taxon>Pentapetalae</taxon>
        <taxon>rosids</taxon>
        <taxon>fabids</taxon>
        <taxon>Malpighiales</taxon>
        <taxon>Rhizophoraceae</taxon>
        <taxon>Rhizophora</taxon>
    </lineage>
</organism>
<name>A0A2P2N4X9_RHIMU</name>
<dbReference type="AlphaFoldDB" id="A0A2P2N4X9"/>
<evidence type="ECO:0000313" key="1">
    <source>
        <dbReference type="EMBL" id="MBX37513.1"/>
    </source>
</evidence>
<accession>A0A2P2N4X9</accession>
<dbReference type="EMBL" id="GGEC01057029">
    <property type="protein sequence ID" value="MBX37513.1"/>
    <property type="molecule type" value="Transcribed_RNA"/>
</dbReference>
<protein>
    <submittedName>
        <fullName evidence="1">Uncharacterized protein</fullName>
    </submittedName>
</protein>
<sequence length="45" mass="5212">MDIFMSCACNLASFKRHLTSPHWSPSCLYMRLRIKTSKILTTAHN</sequence>